<feature type="domain" description="AAA+ ATPase" evidence="4">
    <location>
        <begin position="784"/>
        <end position="922"/>
    </location>
</feature>
<dbReference type="InterPro" id="IPR003960">
    <property type="entry name" value="ATPase_AAA_CS"/>
</dbReference>
<evidence type="ECO:0000313" key="6">
    <source>
        <dbReference type="EMBL" id="WOH06340.1"/>
    </source>
</evidence>
<feature type="domain" description="AAA+ ATPase" evidence="4">
    <location>
        <begin position="453"/>
        <end position="589"/>
    </location>
</feature>
<keyword evidence="7" id="KW-1185">Reference proteome</keyword>
<dbReference type="InterPro" id="IPR058958">
    <property type="entry name" value="DPBB_CI111"/>
</dbReference>
<dbReference type="CDD" id="cd19511">
    <property type="entry name" value="RecA-like_CDC48_r2-like"/>
    <property type="match status" value="1"/>
</dbReference>
<dbReference type="SUPFAM" id="SSF52540">
    <property type="entry name" value="P-loop containing nucleoside triphosphate hydrolases"/>
    <property type="match status" value="2"/>
</dbReference>
<dbReference type="PANTHER" id="PTHR23077">
    <property type="entry name" value="AAA-FAMILY ATPASE"/>
    <property type="match status" value="1"/>
</dbReference>
<reference evidence="6" key="2">
    <citation type="submission" date="2022-03" db="EMBL/GenBank/DDBJ databases">
        <title>Draft title - Genomic analysis of global carrot germplasm unveils the trajectory of domestication and the origin of high carotenoid orange carrot.</title>
        <authorList>
            <person name="Iorizzo M."/>
            <person name="Ellison S."/>
            <person name="Senalik D."/>
            <person name="Macko-Podgorni A."/>
            <person name="Grzebelus D."/>
            <person name="Bostan H."/>
            <person name="Rolling W."/>
            <person name="Curaba J."/>
            <person name="Simon P."/>
        </authorList>
    </citation>
    <scope>NUCLEOTIDE SEQUENCE</scope>
    <source>
        <tissue evidence="6">Leaf</tissue>
    </source>
</reference>
<dbReference type="GO" id="GO:0005524">
    <property type="term" value="F:ATP binding"/>
    <property type="evidence" value="ECO:0007669"/>
    <property type="project" value="UniProtKB-KW"/>
</dbReference>
<gene>
    <name evidence="5" type="ORF">DCAR_020593</name>
    <name evidence="6" type="ORF">DCAR_0625766</name>
</gene>
<feature type="compositionally biased region" description="Low complexity" evidence="3">
    <location>
        <begin position="251"/>
        <end position="268"/>
    </location>
</feature>
<dbReference type="Proteomes" id="UP000077755">
    <property type="component" value="Chromosome 6"/>
</dbReference>
<dbReference type="PANTHER" id="PTHR23077:SF27">
    <property type="entry name" value="ATPASE FAMILY GENE 2 PROTEIN HOMOLOG A"/>
    <property type="match status" value="1"/>
</dbReference>
<evidence type="ECO:0000256" key="2">
    <source>
        <dbReference type="ARBA" id="ARBA00022840"/>
    </source>
</evidence>
<dbReference type="Gene3D" id="1.10.8.60">
    <property type="match status" value="2"/>
</dbReference>
<dbReference type="InterPro" id="IPR003593">
    <property type="entry name" value="AAA+_ATPase"/>
</dbReference>
<dbReference type="OrthoDB" id="27435at2759"/>
<dbReference type="InterPro" id="IPR041569">
    <property type="entry name" value="AAA_lid_3"/>
</dbReference>
<dbReference type="Gramene" id="KZM92042">
    <property type="protein sequence ID" value="KZM92042"/>
    <property type="gene ID" value="DCAR_020593"/>
</dbReference>
<feature type="compositionally biased region" description="Polar residues" evidence="3">
    <location>
        <begin position="24"/>
        <end position="42"/>
    </location>
</feature>
<sequence>MPSKNKKGSKSASKFSNSSDCSSVTSPWNPNSAPPQQTSEADVQSILEEASRKFPSLIGKNALVAQITEDADTESFRGTCKIWLSEPSMLAHSLSPGATVSVSLASSTNKFVINSPVRSLADVCEKQYEFASELQMVGEVGNYFALAAVFPSRKILKNGVRLSQSLSRTMGSPPSGSILFVHPVCLQPTTRFANGNGKLQSTNYLSVSTCKELYLELVFLNSESTTNSNKFNKDAFSAETTNVPAENGAVSSPKTPFSQSKFSSPSISHVSTPRASTTREDESVSSKSNNNGTTIPSFDIQEVLENESAKNLLQTCATSWLSSRRLLCGNIVVIPILSKICTFQVLGADKLSANHHILNVTDGSHSDISFEDFDLVDHVDEAFLVDHITKVYLFPPAKNKGLLRQELNYKEVRSHATSEIPKLGGISKQYAELKDIIISSTSNGKFSSLGLRPIKGVLLYGPPGTGKSSLAKLCVNDTGVNLFHVKGPEIVSQYYGESEQALSEVFDSASRAAPAVVFIDELDAIAPARKEGSEELSQRMVATLLNLMDGIISVEGLLVIAATNRPDSIEPALRRPGRFDIEIDIGVPSPDQRYDILLALLKEKEHSLSDTEVQYLAKATHGFVGADLAVLCNEAKLICLRRYTDLQISYDEPHCNISPFSSPDIIEGFNGPDDINDSTSQDHLDYTCSSALESPVRQENLDNEILNVSGTSAVERDTLRVSFDDFERARKKIGPSAMREVILEIPKISWEDVGGQKEVKMQLKEAVEWPQKYQDSFRSLGILPPKGVLMFGPPGCSKTLLARAVASEAGLNFLAVKGPELFSMWVGESEKAVRSLFAKATANAPSIIFFDEIDSLASIRGKESDGVSVGDRVISQLLVEMDGLQKRVDVTVIAATNRPDNIDPALLRPGRFDRLLYVGPPNVVDREDIFRVHLCKMPCSIDVSPKELALCTEGCSGADIFQICREAALAALEETFDASCISMKHLEHAISRAQPSLVQFDQTLLTKFQRMVHSTATEDELGCQSSSSTSHWNSFWTPIKSIMQWPFQFPSTLLYAKSSP</sequence>
<feature type="compositionally biased region" description="Low complexity" evidence="3">
    <location>
        <begin position="10"/>
        <end position="23"/>
    </location>
</feature>
<evidence type="ECO:0000259" key="4">
    <source>
        <dbReference type="SMART" id="SM00382"/>
    </source>
</evidence>
<feature type="region of interest" description="Disordered" evidence="3">
    <location>
        <begin position="1"/>
        <end position="42"/>
    </location>
</feature>
<dbReference type="OMA" id="SWLYSRS"/>
<dbReference type="SMART" id="SM00382">
    <property type="entry name" value="AAA"/>
    <property type="match status" value="2"/>
</dbReference>
<dbReference type="Gene3D" id="3.40.50.300">
    <property type="entry name" value="P-loop containing nucleotide triphosphate hydrolases"/>
    <property type="match status" value="2"/>
</dbReference>
<dbReference type="GO" id="GO:0005516">
    <property type="term" value="F:calmodulin binding"/>
    <property type="evidence" value="ECO:0007669"/>
    <property type="project" value="EnsemblPlants"/>
</dbReference>
<dbReference type="AlphaFoldDB" id="A0A161ZVH1"/>
<protein>
    <recommendedName>
        <fullName evidence="4">AAA+ ATPase domain-containing protein</fullName>
    </recommendedName>
</protein>
<evidence type="ECO:0000313" key="5">
    <source>
        <dbReference type="EMBL" id="KZM92042.1"/>
    </source>
</evidence>
<dbReference type="PROSITE" id="PS00674">
    <property type="entry name" value="AAA"/>
    <property type="match status" value="1"/>
</dbReference>
<dbReference type="GO" id="GO:0016887">
    <property type="term" value="F:ATP hydrolysis activity"/>
    <property type="evidence" value="ECO:0007669"/>
    <property type="project" value="InterPro"/>
</dbReference>
<feature type="region of interest" description="Disordered" evidence="3">
    <location>
        <begin position="244"/>
        <end position="293"/>
    </location>
</feature>
<dbReference type="FunFam" id="3.40.50.300:FF:000661">
    <property type="entry name" value="calmodulin-interacting protein 111 isoform X1"/>
    <property type="match status" value="1"/>
</dbReference>
<dbReference type="GO" id="GO:0009507">
    <property type="term" value="C:chloroplast"/>
    <property type="evidence" value="ECO:0007669"/>
    <property type="project" value="TreeGrafter"/>
</dbReference>
<dbReference type="EMBL" id="CP093348">
    <property type="protein sequence ID" value="WOH06340.1"/>
    <property type="molecule type" value="Genomic_DNA"/>
</dbReference>
<dbReference type="Pfam" id="PF26429">
    <property type="entry name" value="DPBB_CI111"/>
    <property type="match status" value="1"/>
</dbReference>
<dbReference type="InterPro" id="IPR027417">
    <property type="entry name" value="P-loop_NTPase"/>
</dbReference>
<accession>A0A161ZVH1</accession>
<keyword evidence="1" id="KW-0547">Nucleotide-binding</keyword>
<dbReference type="EMBL" id="LNRQ01000006">
    <property type="protein sequence ID" value="KZM92042.1"/>
    <property type="molecule type" value="Genomic_DNA"/>
</dbReference>
<dbReference type="Pfam" id="PF00004">
    <property type="entry name" value="AAA"/>
    <property type="match status" value="2"/>
</dbReference>
<dbReference type="InterPro" id="IPR050168">
    <property type="entry name" value="AAA_ATPase_domain"/>
</dbReference>
<organism evidence="5">
    <name type="scientific">Daucus carota subsp. sativus</name>
    <name type="common">Carrot</name>
    <dbReference type="NCBI Taxonomy" id="79200"/>
    <lineage>
        <taxon>Eukaryota</taxon>
        <taxon>Viridiplantae</taxon>
        <taxon>Streptophyta</taxon>
        <taxon>Embryophyta</taxon>
        <taxon>Tracheophyta</taxon>
        <taxon>Spermatophyta</taxon>
        <taxon>Magnoliopsida</taxon>
        <taxon>eudicotyledons</taxon>
        <taxon>Gunneridae</taxon>
        <taxon>Pentapetalae</taxon>
        <taxon>asterids</taxon>
        <taxon>campanulids</taxon>
        <taxon>Apiales</taxon>
        <taxon>Apiaceae</taxon>
        <taxon>Apioideae</taxon>
        <taxon>Scandiceae</taxon>
        <taxon>Daucinae</taxon>
        <taxon>Daucus</taxon>
        <taxon>Daucus sect. Daucus</taxon>
    </lineage>
</organism>
<evidence type="ECO:0000256" key="3">
    <source>
        <dbReference type="SAM" id="MobiDB-lite"/>
    </source>
</evidence>
<evidence type="ECO:0000313" key="7">
    <source>
        <dbReference type="Proteomes" id="UP000077755"/>
    </source>
</evidence>
<dbReference type="STRING" id="79200.A0A161ZVH1"/>
<dbReference type="FunFam" id="3.40.50.300:FF:001406">
    <property type="entry name" value="Putative vesicular transport protein (CDC48)"/>
    <property type="match status" value="1"/>
</dbReference>
<dbReference type="InterPro" id="IPR003959">
    <property type="entry name" value="ATPase_AAA_core"/>
</dbReference>
<dbReference type="CDD" id="cd19503">
    <property type="entry name" value="RecA-like_CDC48_NLV2_r1-like"/>
    <property type="match status" value="1"/>
</dbReference>
<proteinExistence type="predicted"/>
<reference evidence="5" key="1">
    <citation type="journal article" date="2016" name="Nat. Genet.">
        <title>A high-quality carrot genome assembly provides new insights into carotenoid accumulation and asterid genome evolution.</title>
        <authorList>
            <person name="Iorizzo M."/>
            <person name="Ellison S."/>
            <person name="Senalik D."/>
            <person name="Zeng P."/>
            <person name="Satapoomin P."/>
            <person name="Huang J."/>
            <person name="Bowman M."/>
            <person name="Iovene M."/>
            <person name="Sanseverino W."/>
            <person name="Cavagnaro P."/>
            <person name="Yildiz M."/>
            <person name="Macko-Podgorni A."/>
            <person name="Moranska E."/>
            <person name="Grzebelus E."/>
            <person name="Grzebelus D."/>
            <person name="Ashrafi H."/>
            <person name="Zheng Z."/>
            <person name="Cheng S."/>
            <person name="Spooner D."/>
            <person name="Van Deynze A."/>
            <person name="Simon P."/>
        </authorList>
    </citation>
    <scope>NUCLEOTIDE SEQUENCE [LARGE SCALE GENOMIC DNA]</scope>
    <source>
        <tissue evidence="5">Leaf</tissue>
    </source>
</reference>
<keyword evidence="2" id="KW-0067">ATP-binding</keyword>
<dbReference type="Pfam" id="PF17862">
    <property type="entry name" value="AAA_lid_3"/>
    <property type="match status" value="2"/>
</dbReference>
<name>A0A161ZVH1_DAUCS</name>
<dbReference type="KEGG" id="dcr:108192795"/>
<evidence type="ECO:0000256" key="1">
    <source>
        <dbReference type="ARBA" id="ARBA00022741"/>
    </source>
</evidence>